<evidence type="ECO:0000313" key="3">
    <source>
        <dbReference type="Proteomes" id="UP000622580"/>
    </source>
</evidence>
<dbReference type="SUPFAM" id="SSF51430">
    <property type="entry name" value="NAD(P)-linked oxidoreductase"/>
    <property type="match status" value="1"/>
</dbReference>
<keyword evidence="3" id="KW-1185">Reference proteome</keyword>
<gene>
    <name evidence="2" type="ORF">JKL49_07395</name>
</gene>
<dbReference type="EMBL" id="JAGSGD010000001">
    <property type="protein sequence ID" value="MBR7619211.1"/>
    <property type="molecule type" value="Genomic_DNA"/>
</dbReference>
<protein>
    <submittedName>
        <fullName evidence="2">Aldo/keto reductase</fullName>
    </submittedName>
</protein>
<dbReference type="Proteomes" id="UP000622580">
    <property type="component" value="Unassembled WGS sequence"/>
</dbReference>
<sequence>MQTSIIADPTARRTDKVSRLGLGCSKVGSLGNPTPMEDLRALMRLALDLGVNVFDTADIYGQGDSEREIGRLLAGRRDEAFVITKFGKQFSPAMRVIRPLKPILKPLLQMRGGGAGVSTQRDGVMREDFSPARFSRALEASLRRLKFDYVDAVLLHSPPLEVYADPGVAEALSALKASGKTRHFGASCDHWPEVEAAVAMPGLTQLQLPWDLVVRATETGLDRVMAEKGIAVFAREVIRLQPDLAPLDAVARAAKRGDIACVIAGTSKPAHLRELARVCG</sequence>
<dbReference type="InterPro" id="IPR023210">
    <property type="entry name" value="NADP_OxRdtase_dom"/>
</dbReference>
<feature type="domain" description="NADP-dependent oxidoreductase" evidence="1">
    <location>
        <begin position="19"/>
        <end position="237"/>
    </location>
</feature>
<reference evidence="2" key="1">
    <citation type="submission" date="2021-04" db="EMBL/GenBank/DDBJ databases">
        <title>Draft genome assembly of strain Phenylobacterium sp. 20VBR1 using MiniION and Illumina platforms.</title>
        <authorList>
            <person name="Thomas F.A."/>
            <person name="Krishnan K.P."/>
            <person name="Sinha R.K."/>
        </authorList>
    </citation>
    <scope>NUCLEOTIDE SEQUENCE</scope>
    <source>
        <strain evidence="2">20VBR1</strain>
    </source>
</reference>
<dbReference type="RefSeq" id="WP_215339470.1">
    <property type="nucleotide sequence ID" value="NZ_JAGSGD010000001.1"/>
</dbReference>
<evidence type="ECO:0000313" key="2">
    <source>
        <dbReference type="EMBL" id="MBR7619211.1"/>
    </source>
</evidence>
<dbReference type="InterPro" id="IPR036812">
    <property type="entry name" value="NAD(P)_OxRdtase_dom_sf"/>
</dbReference>
<accession>A0A941D1N9</accession>
<dbReference type="Pfam" id="PF00248">
    <property type="entry name" value="Aldo_ket_red"/>
    <property type="match status" value="1"/>
</dbReference>
<dbReference type="Gene3D" id="3.20.20.100">
    <property type="entry name" value="NADP-dependent oxidoreductase domain"/>
    <property type="match status" value="1"/>
</dbReference>
<name>A0A941D1N9_9CAUL</name>
<comment type="caution">
    <text evidence="2">The sequence shown here is derived from an EMBL/GenBank/DDBJ whole genome shotgun (WGS) entry which is preliminary data.</text>
</comment>
<dbReference type="InterPro" id="IPR053135">
    <property type="entry name" value="AKR2_Oxidoreductase"/>
</dbReference>
<proteinExistence type="predicted"/>
<dbReference type="AlphaFoldDB" id="A0A941D1N9"/>
<evidence type="ECO:0000259" key="1">
    <source>
        <dbReference type="Pfam" id="PF00248"/>
    </source>
</evidence>
<organism evidence="2 3">
    <name type="scientific">Phenylobacterium glaciei</name>
    <dbReference type="NCBI Taxonomy" id="2803784"/>
    <lineage>
        <taxon>Bacteria</taxon>
        <taxon>Pseudomonadati</taxon>
        <taxon>Pseudomonadota</taxon>
        <taxon>Alphaproteobacteria</taxon>
        <taxon>Caulobacterales</taxon>
        <taxon>Caulobacteraceae</taxon>
        <taxon>Phenylobacterium</taxon>
    </lineage>
</organism>
<dbReference type="PANTHER" id="PTHR43312">
    <property type="entry name" value="D-THREO-ALDOSE 1-DEHYDROGENASE"/>
    <property type="match status" value="1"/>
</dbReference>
<dbReference type="PANTHER" id="PTHR43312:SF1">
    <property type="entry name" value="NADP-DEPENDENT OXIDOREDUCTASE DOMAIN-CONTAINING PROTEIN"/>
    <property type="match status" value="1"/>
</dbReference>